<comment type="cofactor">
    <cofactor evidence="1">
        <name>Zn(2+)</name>
        <dbReference type="ChEBI" id="CHEBI:29105"/>
    </cofactor>
</comment>
<name>A0ABQ5SJR3_9CHLO</name>
<dbReference type="SUPFAM" id="SSF56784">
    <property type="entry name" value="HAD-like"/>
    <property type="match status" value="1"/>
</dbReference>
<feature type="compositionally biased region" description="Gly residues" evidence="8">
    <location>
        <begin position="418"/>
        <end position="429"/>
    </location>
</feature>
<dbReference type="Pfam" id="PF02130">
    <property type="entry name" value="YbeY"/>
    <property type="match status" value="1"/>
</dbReference>
<dbReference type="EMBL" id="BSDZ01000089">
    <property type="protein sequence ID" value="GLI70135.1"/>
    <property type="molecule type" value="Genomic_DNA"/>
</dbReference>
<evidence type="ECO:0000313" key="9">
    <source>
        <dbReference type="EMBL" id="GLI70135.1"/>
    </source>
</evidence>
<evidence type="ECO:0000256" key="8">
    <source>
        <dbReference type="SAM" id="MobiDB-lite"/>
    </source>
</evidence>
<dbReference type="Gene3D" id="3.30.1240.10">
    <property type="match status" value="1"/>
</dbReference>
<dbReference type="InterPro" id="IPR002036">
    <property type="entry name" value="YbeY"/>
</dbReference>
<evidence type="ECO:0000256" key="5">
    <source>
        <dbReference type="ARBA" id="ARBA00022759"/>
    </source>
</evidence>
<feature type="compositionally biased region" description="Basic and acidic residues" evidence="8">
    <location>
        <begin position="360"/>
        <end position="381"/>
    </location>
</feature>
<sequence length="873" mass="89442">MRCLNPEKLRLFASPCIAVSLLSRRALRTCLLATATPNSSILATGSGRPEADGDGGIRFVYEPPRRFVLAALRKRRHSPPNSAKPRIDLLVEGNPLSTSPLGQRLACSAATRFHPSTISNSLCVYGALNCSARVEPLAGAVRSDAAAALQVVLQRRALNSPGWKMPRIALLSLVLCDDPHIRDLNSRHRGRDSATDVLSFEMEDDLDYRVHLPLKLMGDLVVSLDTAERQAAEHGHSLLDECRILLVHGLLHLAGYDHERGREAHEAMAEEERAVLAELKWQGKGLIAAAEEGSEEQRGIDNPGDDEGAVGSLGREGQGRQGQGEGKAAARRSGGGITAGAGAGFLWQEMAREGGSGKGAAEEKAASRDPRAEERRREKEGASGSAAEVRGPDSGQQTPWSSPSPSSSLRQQGREGGRGSAGGGGGGRGARALHGAKGGQGARRAFNMDSSVGLAGPAASSGSASLYGPGSSVPPIPYIGASRSQLLVSPRGTSGGRWLHADGGRYASSVVRCYCRAGGDDGDGGAGSSVSLTAAAAATAAVAAASNGSADAKRASDGADGDGVTSTSAAATAAGGTASAAFVATAGYGTQRPRHRTREVAIVALDLDGTLLDSRSRILPSSAAAIRAAADAGVIVVAATGKARPAALAAAASAGLAEPGLLVWPQGPGVFLQGLAVHGRGGAALSDAALPHSVVEAAYKYSAASGVALCVFLGDTCATPDLTAEIRELHTTYYEPLAEVVPSAASLRTGPPVRKMLFMTDPGTVTNELLPYWTRQLEGSEAQVMQAVPNMLEIVPSGVNKWAGVRRLLNHLGLPPSALMAVGDGGNDLEMVAGAGLGVAMGNAVPAVRAAAAAVVAGHDDGGVAEAFERFVL</sequence>
<evidence type="ECO:0000256" key="6">
    <source>
        <dbReference type="ARBA" id="ARBA00022801"/>
    </source>
</evidence>
<dbReference type="Gene3D" id="3.40.50.1000">
    <property type="entry name" value="HAD superfamily/HAD-like"/>
    <property type="match status" value="1"/>
</dbReference>
<keyword evidence="7" id="KW-0862">Zinc</keyword>
<reference evidence="9 10" key="1">
    <citation type="journal article" date="2023" name="IScience">
        <title>Expanded male sex-determining region conserved during the evolution of homothallism in the green alga Volvox.</title>
        <authorList>
            <person name="Yamamoto K."/>
            <person name="Matsuzaki R."/>
            <person name="Mahakham W."/>
            <person name="Heman W."/>
            <person name="Sekimoto H."/>
            <person name="Kawachi M."/>
            <person name="Minakuchi Y."/>
            <person name="Toyoda A."/>
            <person name="Nozaki H."/>
        </authorList>
    </citation>
    <scope>NUCLEOTIDE SEQUENCE [LARGE SCALE GENOMIC DNA]</scope>
    <source>
        <strain evidence="9 10">NIES-4468</strain>
    </source>
</reference>
<feature type="compositionally biased region" description="Gly residues" evidence="8">
    <location>
        <begin position="314"/>
        <end position="325"/>
    </location>
</feature>
<feature type="region of interest" description="Disordered" evidence="8">
    <location>
        <begin position="352"/>
        <end position="443"/>
    </location>
</feature>
<evidence type="ECO:0000313" key="10">
    <source>
        <dbReference type="Proteomes" id="UP001165090"/>
    </source>
</evidence>
<comment type="caution">
    <text evidence="9">The sequence shown here is derived from an EMBL/GenBank/DDBJ whole genome shotgun (WGS) entry which is preliminary data.</text>
</comment>
<keyword evidence="10" id="KW-1185">Reference proteome</keyword>
<accession>A0ABQ5SJR3</accession>
<dbReference type="PROSITE" id="PS01306">
    <property type="entry name" value="UPF0054"/>
    <property type="match status" value="1"/>
</dbReference>
<gene>
    <name evidence="9" type="ORF">VaNZ11_014943</name>
</gene>
<comment type="similarity">
    <text evidence="2">Belongs to the endoribonuclease YbeY family.</text>
</comment>
<keyword evidence="5" id="KW-0255">Endonuclease</keyword>
<evidence type="ECO:0000256" key="1">
    <source>
        <dbReference type="ARBA" id="ARBA00001947"/>
    </source>
</evidence>
<dbReference type="Proteomes" id="UP001165090">
    <property type="component" value="Unassembled WGS sequence"/>
</dbReference>
<dbReference type="Pfam" id="PF08282">
    <property type="entry name" value="Hydrolase_3"/>
    <property type="match status" value="1"/>
</dbReference>
<evidence type="ECO:0000256" key="2">
    <source>
        <dbReference type="ARBA" id="ARBA00010875"/>
    </source>
</evidence>
<dbReference type="InterPro" id="IPR036412">
    <property type="entry name" value="HAD-like_sf"/>
</dbReference>
<evidence type="ECO:0000256" key="3">
    <source>
        <dbReference type="ARBA" id="ARBA00022722"/>
    </source>
</evidence>
<dbReference type="InterPro" id="IPR020549">
    <property type="entry name" value="YbeY_CS"/>
</dbReference>
<keyword evidence="4" id="KW-0479">Metal-binding</keyword>
<dbReference type="InterPro" id="IPR023091">
    <property type="entry name" value="MetalPrtase_cat_dom_sf_prd"/>
</dbReference>
<evidence type="ECO:0000256" key="4">
    <source>
        <dbReference type="ARBA" id="ARBA00022723"/>
    </source>
</evidence>
<organism evidence="9 10">
    <name type="scientific">Volvox africanus</name>
    <dbReference type="NCBI Taxonomy" id="51714"/>
    <lineage>
        <taxon>Eukaryota</taxon>
        <taxon>Viridiplantae</taxon>
        <taxon>Chlorophyta</taxon>
        <taxon>core chlorophytes</taxon>
        <taxon>Chlorophyceae</taxon>
        <taxon>CS clade</taxon>
        <taxon>Chlamydomonadales</taxon>
        <taxon>Volvocaceae</taxon>
        <taxon>Volvox</taxon>
    </lineage>
</organism>
<keyword evidence="6" id="KW-0378">Hydrolase</keyword>
<dbReference type="PANTHER" id="PTHR46986">
    <property type="entry name" value="ENDORIBONUCLEASE YBEY, CHLOROPLASTIC"/>
    <property type="match status" value="1"/>
</dbReference>
<dbReference type="InterPro" id="IPR023214">
    <property type="entry name" value="HAD_sf"/>
</dbReference>
<protein>
    <submittedName>
        <fullName evidence="9">Uncharacterized protein</fullName>
    </submittedName>
</protein>
<evidence type="ECO:0000256" key="7">
    <source>
        <dbReference type="ARBA" id="ARBA00022833"/>
    </source>
</evidence>
<dbReference type="SUPFAM" id="SSF55486">
    <property type="entry name" value="Metalloproteases ('zincins'), catalytic domain"/>
    <property type="match status" value="1"/>
</dbReference>
<dbReference type="NCBIfam" id="TIGR00043">
    <property type="entry name" value="rRNA maturation RNase YbeY"/>
    <property type="match status" value="1"/>
</dbReference>
<feature type="region of interest" description="Disordered" evidence="8">
    <location>
        <begin position="290"/>
        <end position="337"/>
    </location>
</feature>
<dbReference type="Gene3D" id="3.40.390.30">
    <property type="entry name" value="Metalloproteases ('zincins'), catalytic domain"/>
    <property type="match status" value="1"/>
</dbReference>
<dbReference type="PANTHER" id="PTHR46986:SF1">
    <property type="entry name" value="ENDORIBONUCLEASE YBEY, CHLOROPLASTIC"/>
    <property type="match status" value="1"/>
</dbReference>
<proteinExistence type="inferred from homology"/>
<dbReference type="HAMAP" id="MF_00009">
    <property type="entry name" value="Endoribonucl_YbeY"/>
    <property type="match status" value="1"/>
</dbReference>
<keyword evidence="3" id="KW-0540">Nuclease</keyword>